<evidence type="ECO:0000313" key="3">
    <source>
        <dbReference type="EMBL" id="CAA9509155.1"/>
    </source>
</evidence>
<dbReference type="Gene3D" id="3.40.33.10">
    <property type="entry name" value="CAP"/>
    <property type="match status" value="1"/>
</dbReference>
<dbReference type="AlphaFoldDB" id="A0A6J4SYX2"/>
<protein>
    <recommendedName>
        <fullName evidence="2">SCP domain-containing protein</fullName>
    </recommendedName>
</protein>
<dbReference type="PANTHER" id="PTHR31157">
    <property type="entry name" value="SCP DOMAIN-CONTAINING PROTEIN"/>
    <property type="match status" value="1"/>
</dbReference>
<proteinExistence type="predicted"/>
<name>A0A6J4SYX2_9ACTN</name>
<dbReference type="EMBL" id="CADCVM010000323">
    <property type="protein sequence ID" value="CAA9509155.1"/>
    <property type="molecule type" value="Genomic_DNA"/>
</dbReference>
<accession>A0A6J4SYX2</accession>
<dbReference type="CDD" id="cd05379">
    <property type="entry name" value="CAP_bacterial"/>
    <property type="match status" value="1"/>
</dbReference>
<reference evidence="3" key="1">
    <citation type="submission" date="2020-02" db="EMBL/GenBank/DDBJ databases">
        <authorList>
            <person name="Meier V. D."/>
        </authorList>
    </citation>
    <scope>NUCLEOTIDE SEQUENCE</scope>
    <source>
        <strain evidence="3">AVDCRST_MAG05</strain>
    </source>
</reference>
<organism evidence="3">
    <name type="scientific">uncultured Rubrobacteraceae bacterium</name>
    <dbReference type="NCBI Taxonomy" id="349277"/>
    <lineage>
        <taxon>Bacteria</taxon>
        <taxon>Bacillati</taxon>
        <taxon>Actinomycetota</taxon>
        <taxon>Rubrobacteria</taxon>
        <taxon>Rubrobacterales</taxon>
        <taxon>Rubrobacteraceae</taxon>
        <taxon>environmental samples</taxon>
    </lineage>
</organism>
<dbReference type="PANTHER" id="PTHR31157:SF1">
    <property type="entry name" value="SCP DOMAIN-CONTAINING PROTEIN"/>
    <property type="match status" value="1"/>
</dbReference>
<dbReference type="InterPro" id="IPR014044">
    <property type="entry name" value="CAP_dom"/>
</dbReference>
<gene>
    <name evidence="3" type="ORF">AVDCRST_MAG05-2912</name>
</gene>
<dbReference type="InterPro" id="IPR035940">
    <property type="entry name" value="CAP_sf"/>
</dbReference>
<evidence type="ECO:0000256" key="1">
    <source>
        <dbReference type="SAM" id="MobiDB-lite"/>
    </source>
</evidence>
<dbReference type="Pfam" id="PF00188">
    <property type="entry name" value="CAP"/>
    <property type="match status" value="1"/>
</dbReference>
<feature type="region of interest" description="Disordered" evidence="1">
    <location>
        <begin position="190"/>
        <end position="221"/>
    </location>
</feature>
<sequence>MAVWQMPPGLSGTKIPGMPNRCAATVLIVLIAALSAAVALPMFGASPAQAEGGTAPKCGGGKISLNNEERAVFSLHNRIRKERNIGSLCVHPALQKAARAHSEDMIRRDYFSHDDEGGRTFDARLKSFGYDPKGYPYYLVGENIAFGSGSYGEPENIMDAWMESDGHHRNILKKEFREIGVGAYTGTYKTRKGSPCTRPISASADAEPPGAKAALPPSTVL</sequence>
<feature type="domain" description="SCP" evidence="2">
    <location>
        <begin position="74"/>
        <end position="188"/>
    </location>
</feature>
<dbReference type="SUPFAM" id="SSF55797">
    <property type="entry name" value="PR-1-like"/>
    <property type="match status" value="1"/>
</dbReference>
<evidence type="ECO:0000259" key="2">
    <source>
        <dbReference type="Pfam" id="PF00188"/>
    </source>
</evidence>